<gene>
    <name evidence="1" type="ORF">SAMN02745207_03493</name>
</gene>
<dbReference type="STRING" id="1121316.SAMN02745207_03493"/>
<name>A0A1M5XC42_9CLOT</name>
<keyword evidence="2" id="KW-1185">Reference proteome</keyword>
<dbReference type="EMBL" id="FQXM01000026">
    <property type="protein sequence ID" value="SHH96763.1"/>
    <property type="molecule type" value="Genomic_DNA"/>
</dbReference>
<evidence type="ECO:0000313" key="2">
    <source>
        <dbReference type="Proteomes" id="UP000184447"/>
    </source>
</evidence>
<proteinExistence type="predicted"/>
<dbReference type="RefSeq" id="WP_073340033.1">
    <property type="nucleotide sequence ID" value="NZ_FQXM01000026.1"/>
</dbReference>
<protein>
    <submittedName>
        <fullName evidence="1">Uncharacterized protein</fullName>
    </submittedName>
</protein>
<dbReference type="OrthoDB" id="9777242at2"/>
<evidence type="ECO:0000313" key="1">
    <source>
        <dbReference type="EMBL" id="SHH96763.1"/>
    </source>
</evidence>
<sequence length="209" mass="24982">MSLYLGQIHYWLFNKINLFELGEKDIKIWAKKEGLKVDEWEKEIYDEFGEPLENKPLEDMIDTGNIHGWLQDKISRAEYRYATLVTRILEVNKDYINDLNEIMNLKGNREGKAYDKDKNSLESIYNVINDYVVEGMPCDRINEIIESSNTELTWKRTRCLHKQYWDFVGGNVENYYILRESWIKAFLKSINEDLAYREIEDGLYKIQLK</sequence>
<reference evidence="1 2" key="1">
    <citation type="submission" date="2016-11" db="EMBL/GenBank/DDBJ databases">
        <authorList>
            <person name="Jaros S."/>
            <person name="Januszkiewicz K."/>
            <person name="Wedrychowicz H."/>
        </authorList>
    </citation>
    <scope>NUCLEOTIDE SEQUENCE [LARGE SCALE GENOMIC DNA]</scope>
    <source>
        <strain evidence="1 2">DSM 8605</strain>
    </source>
</reference>
<dbReference type="AlphaFoldDB" id="A0A1M5XC42"/>
<organism evidence="1 2">
    <name type="scientific">Clostridium grantii DSM 8605</name>
    <dbReference type="NCBI Taxonomy" id="1121316"/>
    <lineage>
        <taxon>Bacteria</taxon>
        <taxon>Bacillati</taxon>
        <taxon>Bacillota</taxon>
        <taxon>Clostridia</taxon>
        <taxon>Eubacteriales</taxon>
        <taxon>Clostridiaceae</taxon>
        <taxon>Clostridium</taxon>
    </lineage>
</organism>
<accession>A0A1M5XC42</accession>
<dbReference type="Proteomes" id="UP000184447">
    <property type="component" value="Unassembled WGS sequence"/>
</dbReference>